<feature type="domain" description="Phospholipase/carboxylesterase/thioesterase" evidence="3">
    <location>
        <begin position="316"/>
        <end position="374"/>
    </location>
</feature>
<dbReference type="SUPFAM" id="SSF53474">
    <property type="entry name" value="alpha/beta-Hydrolases"/>
    <property type="match status" value="1"/>
</dbReference>
<dbReference type="GO" id="GO:0008474">
    <property type="term" value="F:palmitoyl-(protein) hydrolase activity"/>
    <property type="evidence" value="ECO:0007669"/>
    <property type="project" value="TreeGrafter"/>
</dbReference>
<comment type="similarity">
    <text evidence="1">Belongs to the AB hydrolase superfamily. AB hydrolase 2 family.</text>
</comment>
<dbReference type="Proteomes" id="UP001302812">
    <property type="component" value="Unassembled WGS sequence"/>
</dbReference>
<dbReference type="InterPro" id="IPR003140">
    <property type="entry name" value="PLipase/COase/thioEstase"/>
</dbReference>
<dbReference type="InterPro" id="IPR029058">
    <property type="entry name" value="AB_hydrolase_fold"/>
</dbReference>
<dbReference type="GeneID" id="89938871"/>
<proteinExistence type="inferred from homology"/>
<reference evidence="4" key="1">
    <citation type="journal article" date="2023" name="Mol. Phylogenet. Evol.">
        <title>Genome-scale phylogeny and comparative genomics of the fungal order Sordariales.</title>
        <authorList>
            <person name="Hensen N."/>
            <person name="Bonometti L."/>
            <person name="Westerberg I."/>
            <person name="Brannstrom I.O."/>
            <person name="Guillou S."/>
            <person name="Cros-Aarteil S."/>
            <person name="Calhoun S."/>
            <person name="Haridas S."/>
            <person name="Kuo A."/>
            <person name="Mondo S."/>
            <person name="Pangilinan J."/>
            <person name="Riley R."/>
            <person name="LaButti K."/>
            <person name="Andreopoulos B."/>
            <person name="Lipzen A."/>
            <person name="Chen C."/>
            <person name="Yan M."/>
            <person name="Daum C."/>
            <person name="Ng V."/>
            <person name="Clum A."/>
            <person name="Steindorff A."/>
            <person name="Ohm R.A."/>
            <person name="Martin F."/>
            <person name="Silar P."/>
            <person name="Natvig D.O."/>
            <person name="Lalanne C."/>
            <person name="Gautier V."/>
            <person name="Ament-Velasquez S.L."/>
            <person name="Kruys A."/>
            <person name="Hutchinson M.I."/>
            <person name="Powell A.J."/>
            <person name="Barry K."/>
            <person name="Miller A.N."/>
            <person name="Grigoriev I.V."/>
            <person name="Debuchy R."/>
            <person name="Gladieux P."/>
            <person name="Hiltunen Thoren M."/>
            <person name="Johannesson H."/>
        </authorList>
    </citation>
    <scope>NUCLEOTIDE SEQUENCE</scope>
    <source>
        <strain evidence="4">CBS 508.74</strain>
    </source>
</reference>
<feature type="compositionally biased region" description="Low complexity" evidence="2">
    <location>
        <begin position="83"/>
        <end position="93"/>
    </location>
</feature>
<evidence type="ECO:0000256" key="2">
    <source>
        <dbReference type="SAM" id="MobiDB-lite"/>
    </source>
</evidence>
<dbReference type="PANTHER" id="PTHR10655">
    <property type="entry name" value="LYSOPHOSPHOLIPASE-RELATED"/>
    <property type="match status" value="1"/>
</dbReference>
<dbReference type="AlphaFoldDB" id="A0AAN6TI04"/>
<evidence type="ECO:0000256" key="1">
    <source>
        <dbReference type="ARBA" id="ARBA00006499"/>
    </source>
</evidence>
<evidence type="ECO:0000313" key="4">
    <source>
        <dbReference type="EMBL" id="KAK4114842.1"/>
    </source>
</evidence>
<feature type="domain" description="Phospholipase/carboxylesterase/thioesterase" evidence="3">
    <location>
        <begin position="178"/>
        <end position="252"/>
    </location>
</feature>
<dbReference type="EMBL" id="MU853336">
    <property type="protein sequence ID" value="KAK4114842.1"/>
    <property type="molecule type" value="Genomic_DNA"/>
</dbReference>
<dbReference type="GO" id="GO:0005737">
    <property type="term" value="C:cytoplasm"/>
    <property type="evidence" value="ECO:0007669"/>
    <property type="project" value="TreeGrafter"/>
</dbReference>
<gene>
    <name evidence="4" type="ORF">N656DRAFT_777026</name>
</gene>
<keyword evidence="5" id="KW-1185">Reference proteome</keyword>
<dbReference type="Gene3D" id="3.40.50.1820">
    <property type="entry name" value="alpha/beta hydrolase"/>
    <property type="match status" value="1"/>
</dbReference>
<dbReference type="Pfam" id="PF02230">
    <property type="entry name" value="Abhydrolase_2"/>
    <property type="match status" value="2"/>
</dbReference>
<name>A0AAN6TI04_9PEZI</name>
<dbReference type="GO" id="GO:0052689">
    <property type="term" value="F:carboxylic ester hydrolase activity"/>
    <property type="evidence" value="ECO:0007669"/>
    <property type="project" value="TreeGrafter"/>
</dbReference>
<dbReference type="InterPro" id="IPR050565">
    <property type="entry name" value="LYPA1-2/EST-like"/>
</dbReference>
<reference evidence="4" key="2">
    <citation type="submission" date="2023-05" db="EMBL/GenBank/DDBJ databases">
        <authorList>
            <consortium name="Lawrence Berkeley National Laboratory"/>
            <person name="Steindorff A."/>
            <person name="Hensen N."/>
            <person name="Bonometti L."/>
            <person name="Westerberg I."/>
            <person name="Brannstrom I.O."/>
            <person name="Guillou S."/>
            <person name="Cros-Aarteil S."/>
            <person name="Calhoun S."/>
            <person name="Haridas S."/>
            <person name="Kuo A."/>
            <person name="Mondo S."/>
            <person name="Pangilinan J."/>
            <person name="Riley R."/>
            <person name="Labutti K."/>
            <person name="Andreopoulos B."/>
            <person name="Lipzen A."/>
            <person name="Chen C."/>
            <person name="Yanf M."/>
            <person name="Daum C."/>
            <person name="Ng V."/>
            <person name="Clum A."/>
            <person name="Ohm R."/>
            <person name="Martin F."/>
            <person name="Silar P."/>
            <person name="Natvig D."/>
            <person name="Lalanne C."/>
            <person name="Gautier V."/>
            <person name="Ament-Velasquez S.L."/>
            <person name="Kruys A."/>
            <person name="Hutchinson M.I."/>
            <person name="Powell A.J."/>
            <person name="Barry K."/>
            <person name="Miller A.N."/>
            <person name="Grigoriev I.V."/>
            <person name="Debuchy R."/>
            <person name="Gladieux P."/>
            <person name="Thoren M.H."/>
            <person name="Johannesson H."/>
        </authorList>
    </citation>
    <scope>NUCLEOTIDE SEQUENCE</scope>
    <source>
        <strain evidence="4">CBS 508.74</strain>
    </source>
</reference>
<accession>A0AAN6TI04</accession>
<sequence>MAPHSSDYFPPPITYHPITSPEMPKQTFILLHGRGSSASKFAPALLSTPFQSPPTHTPLAAPSDLVSSQPPQPALERPDPEAQSQPQPQISSPLTLKTAFPTAKLLFPCAPRQRATIYKRSRINQWFDSWHMDLNLDVNVDNNNNEDLSSHQRLHHHQQQQQQQQRWWRQFEGEEWRAVDGLHATVAHLHELIRKEAALVGGPGNIFLGGISQGCAAGLVALLLWDGERLGGYLGMCGWLPFERAMSSIVSDNGKQQKRELSSADDYWEKGFDPFVRDGNVENEEPADGAARAVKVLIEKLELDLKPPPSRPRSFDTPIFLGHGDQDENVAMARGKEAAECLRALGFDVSWSEYQGLGHWYSAEMLTDMTIFLRARAGCEKENETFVTGITA</sequence>
<feature type="region of interest" description="Disordered" evidence="2">
    <location>
        <begin position="45"/>
        <end position="94"/>
    </location>
</feature>
<protein>
    <submittedName>
        <fullName evidence="4">Alpha/beta-hydrolase</fullName>
    </submittedName>
</protein>
<organism evidence="4 5">
    <name type="scientific">Canariomyces notabilis</name>
    <dbReference type="NCBI Taxonomy" id="2074819"/>
    <lineage>
        <taxon>Eukaryota</taxon>
        <taxon>Fungi</taxon>
        <taxon>Dikarya</taxon>
        <taxon>Ascomycota</taxon>
        <taxon>Pezizomycotina</taxon>
        <taxon>Sordariomycetes</taxon>
        <taxon>Sordariomycetidae</taxon>
        <taxon>Sordariales</taxon>
        <taxon>Chaetomiaceae</taxon>
        <taxon>Canariomyces</taxon>
    </lineage>
</organism>
<evidence type="ECO:0000259" key="3">
    <source>
        <dbReference type="Pfam" id="PF02230"/>
    </source>
</evidence>
<dbReference type="RefSeq" id="XP_064672412.1">
    <property type="nucleotide sequence ID" value="XM_064814746.1"/>
</dbReference>
<evidence type="ECO:0000313" key="5">
    <source>
        <dbReference type="Proteomes" id="UP001302812"/>
    </source>
</evidence>
<dbReference type="PANTHER" id="PTHR10655:SF64">
    <property type="entry name" value="PHOSPHOLIPASE_CARBOXYLESTERASE_THIOESTERASE DOMAIN-CONTAINING PROTEIN"/>
    <property type="match status" value="1"/>
</dbReference>
<comment type="caution">
    <text evidence="4">The sequence shown here is derived from an EMBL/GenBank/DDBJ whole genome shotgun (WGS) entry which is preliminary data.</text>
</comment>